<organism evidence="4 5">
    <name type="scientific">Peribacillus saganii</name>
    <dbReference type="NCBI Taxonomy" id="2303992"/>
    <lineage>
        <taxon>Bacteria</taxon>
        <taxon>Bacillati</taxon>
        <taxon>Bacillota</taxon>
        <taxon>Bacilli</taxon>
        <taxon>Bacillales</taxon>
        <taxon>Bacillaceae</taxon>
        <taxon>Peribacillus</taxon>
    </lineage>
</organism>
<dbReference type="EMBL" id="QVTE01000040">
    <property type="protein sequence ID" value="RFU67678.1"/>
    <property type="molecule type" value="Genomic_DNA"/>
</dbReference>
<dbReference type="PROSITE" id="PS51201">
    <property type="entry name" value="RCK_N"/>
    <property type="match status" value="1"/>
</dbReference>
<dbReference type="InterPro" id="IPR050721">
    <property type="entry name" value="Trk_Ktr_HKT_K-transport"/>
</dbReference>
<proteinExistence type="predicted"/>
<feature type="transmembrane region" description="Helical" evidence="2">
    <location>
        <begin position="40"/>
        <end position="60"/>
    </location>
</feature>
<dbReference type="InterPro" id="IPR013099">
    <property type="entry name" value="K_chnl_dom"/>
</dbReference>
<keyword evidence="4" id="KW-0406">Ion transport</keyword>
<evidence type="ECO:0000256" key="2">
    <source>
        <dbReference type="SAM" id="Phobius"/>
    </source>
</evidence>
<feature type="transmembrane region" description="Helical" evidence="2">
    <location>
        <begin position="72"/>
        <end position="88"/>
    </location>
</feature>
<reference evidence="4 5" key="1">
    <citation type="submission" date="2018-08" db="EMBL/GenBank/DDBJ databases">
        <title>Bacillus chawlae sp. nov., Bacillus glennii sp. nov., and Bacillus saganii sp. nov. Isolated from the Vehicle Assembly Building at Kennedy Space Center where the Viking Spacecraft were Assembled.</title>
        <authorList>
            <person name="Seuylemezian A."/>
            <person name="Vaishampayan P."/>
        </authorList>
    </citation>
    <scope>NUCLEOTIDE SEQUENCE [LARGE SCALE GENOMIC DNA]</scope>
    <source>
        <strain evidence="4 5">V47-23a</strain>
    </source>
</reference>
<dbReference type="InterPro" id="IPR036291">
    <property type="entry name" value="NAD(P)-bd_dom_sf"/>
</dbReference>
<dbReference type="PANTHER" id="PTHR43833">
    <property type="entry name" value="POTASSIUM CHANNEL PROTEIN 2-RELATED-RELATED"/>
    <property type="match status" value="1"/>
</dbReference>
<feature type="transmembrane region" description="Helical" evidence="2">
    <location>
        <begin position="100"/>
        <end position="122"/>
    </location>
</feature>
<dbReference type="Pfam" id="PF02254">
    <property type="entry name" value="TrkA_N"/>
    <property type="match status" value="1"/>
</dbReference>
<dbReference type="AlphaFoldDB" id="A0A372LNG5"/>
<dbReference type="SUPFAM" id="SSF81324">
    <property type="entry name" value="Voltage-gated potassium channels"/>
    <property type="match status" value="1"/>
</dbReference>
<keyword evidence="4" id="KW-0407">Ion channel</keyword>
<gene>
    <name evidence="4" type="ORF">D0469_14135</name>
</gene>
<evidence type="ECO:0000259" key="3">
    <source>
        <dbReference type="PROSITE" id="PS51201"/>
    </source>
</evidence>
<comment type="caution">
    <text evidence="4">The sequence shown here is derived from an EMBL/GenBank/DDBJ whole genome shotgun (WGS) entry which is preliminary data.</text>
</comment>
<name>A0A372LNG5_9BACI</name>
<dbReference type="Proteomes" id="UP000264541">
    <property type="component" value="Unassembled WGS sequence"/>
</dbReference>
<accession>A0A372LNG5</accession>
<keyword evidence="4" id="KW-0813">Transport</keyword>
<keyword evidence="2" id="KW-1133">Transmembrane helix</keyword>
<dbReference type="GO" id="GO:0034220">
    <property type="term" value="P:monoatomic ion transmembrane transport"/>
    <property type="evidence" value="ECO:0007669"/>
    <property type="project" value="UniProtKB-KW"/>
</dbReference>
<keyword evidence="2" id="KW-0812">Transmembrane</keyword>
<keyword evidence="5" id="KW-1185">Reference proteome</keyword>
<dbReference type="Pfam" id="PF07885">
    <property type="entry name" value="Ion_trans_2"/>
    <property type="match status" value="1"/>
</dbReference>
<dbReference type="GO" id="GO:0006813">
    <property type="term" value="P:potassium ion transport"/>
    <property type="evidence" value="ECO:0007669"/>
    <property type="project" value="InterPro"/>
</dbReference>
<dbReference type="GO" id="GO:0005886">
    <property type="term" value="C:plasma membrane"/>
    <property type="evidence" value="ECO:0007669"/>
    <property type="project" value="UniProtKB-SubCell"/>
</dbReference>
<dbReference type="SUPFAM" id="SSF51735">
    <property type="entry name" value="NAD(P)-binding Rossmann-fold domains"/>
    <property type="match status" value="1"/>
</dbReference>
<sequence>MDTYCWKNNKKGFMHASNSRSDPMLRVRRMSRGFPRYERLMRLLIMIFIFFITFGVIIHLAEPKTFTNVFDGIWWAVVTISTVGYGDFAPSTMLGKTIGIILIFSGAGLVSSYFATVAAMAVSSEHEFMEGMMNFRKNGHIIIVGWNERAKEIIRELNILQPKTPIVLIDETLGRHPLPEKVHFIRGQANLDEILVKANIKNAEKVLITSDLNQDEFQTDMFSITVLLAVKGCNPYVFCLVEILTKEYIPNALRAGADGIIQTNRFASELMVKSLINKAVPEFEMREE</sequence>
<dbReference type="InterPro" id="IPR003148">
    <property type="entry name" value="RCK_N"/>
</dbReference>
<protein>
    <submittedName>
        <fullName evidence="4">Potassium channel protein</fullName>
    </submittedName>
</protein>
<evidence type="ECO:0000313" key="5">
    <source>
        <dbReference type="Proteomes" id="UP000264541"/>
    </source>
</evidence>
<evidence type="ECO:0000313" key="4">
    <source>
        <dbReference type="EMBL" id="RFU67678.1"/>
    </source>
</evidence>
<feature type="domain" description="RCK N-terminal" evidence="3">
    <location>
        <begin position="138"/>
        <end position="261"/>
    </location>
</feature>
<dbReference type="Gene3D" id="3.40.50.720">
    <property type="entry name" value="NAD(P)-binding Rossmann-like Domain"/>
    <property type="match status" value="1"/>
</dbReference>
<keyword evidence="2" id="KW-0472">Membrane</keyword>
<comment type="subcellular location">
    <subcellularLocation>
        <location evidence="1">Cell membrane</location>
        <topology evidence="1">Multi-pass membrane protein</topology>
    </subcellularLocation>
</comment>
<dbReference type="PANTHER" id="PTHR43833:SF9">
    <property type="entry name" value="POTASSIUM CHANNEL PROTEIN YUGO-RELATED"/>
    <property type="match status" value="1"/>
</dbReference>
<evidence type="ECO:0000256" key="1">
    <source>
        <dbReference type="ARBA" id="ARBA00004651"/>
    </source>
</evidence>
<dbReference type="Gene3D" id="1.10.287.70">
    <property type="match status" value="1"/>
</dbReference>